<gene>
    <name evidence="2" type="ORF">HLB35_14695</name>
</gene>
<organism evidence="2 3">
    <name type="scientific">Vreelandella azerica</name>
    <dbReference type="NCBI Taxonomy" id="2732867"/>
    <lineage>
        <taxon>Bacteria</taxon>
        <taxon>Pseudomonadati</taxon>
        <taxon>Pseudomonadota</taxon>
        <taxon>Gammaproteobacteria</taxon>
        <taxon>Oceanospirillales</taxon>
        <taxon>Halomonadaceae</taxon>
        <taxon>Vreelandella</taxon>
    </lineage>
</organism>
<evidence type="ECO:0000256" key="1">
    <source>
        <dbReference type="SAM" id="MobiDB-lite"/>
    </source>
</evidence>
<feature type="region of interest" description="Disordered" evidence="1">
    <location>
        <begin position="154"/>
        <end position="182"/>
    </location>
</feature>
<evidence type="ECO:0000313" key="3">
    <source>
        <dbReference type="Proteomes" id="UP000588806"/>
    </source>
</evidence>
<name>A0A7Y3TYT1_9GAMM</name>
<reference evidence="2 3" key="1">
    <citation type="submission" date="2020-05" db="EMBL/GenBank/DDBJ databases">
        <authorList>
            <person name="Ruan W."/>
            <person name="Jeon C.O."/>
            <person name="Chun B.H."/>
        </authorList>
    </citation>
    <scope>NUCLEOTIDE SEQUENCE [LARGE SCALE GENOMIC DNA]</scope>
    <source>
        <strain evidence="2 3">TBZ9</strain>
    </source>
</reference>
<evidence type="ECO:0000313" key="2">
    <source>
        <dbReference type="EMBL" id="NOG32693.1"/>
    </source>
</evidence>
<protein>
    <submittedName>
        <fullName evidence="2">Uncharacterized protein</fullName>
    </submittedName>
</protein>
<dbReference type="AlphaFoldDB" id="A0A7Y3TYT1"/>
<comment type="caution">
    <text evidence="2">The sequence shown here is derived from an EMBL/GenBank/DDBJ whole genome shotgun (WGS) entry which is preliminary data.</text>
</comment>
<dbReference type="EMBL" id="JABFHI010000007">
    <property type="protein sequence ID" value="NOG32693.1"/>
    <property type="molecule type" value="Genomic_DNA"/>
</dbReference>
<accession>A0A7Y3TYT1</accession>
<dbReference type="Proteomes" id="UP000588806">
    <property type="component" value="Unassembled WGS sequence"/>
</dbReference>
<sequence length="182" mass="19532">MHFETISYGRSDLIRATLEKLYSANRTEAPTPEPVVIDRVFGSLNVTDSALSMERDVRYSANHIAHLVDAWMERQSGSLRSSIASATAVAATESLRNVQDTEMIETSSESLADAASAEETLEAELNSPALEEEIIEASEGDEALTEPVDAIEEEVSVGEEAPESNAVISDDLEGLPPAGLPL</sequence>
<dbReference type="RefSeq" id="WP_171703153.1">
    <property type="nucleotide sequence ID" value="NZ_JABFHI010000007.1"/>
</dbReference>
<keyword evidence="3" id="KW-1185">Reference proteome</keyword>
<reference evidence="2 3" key="2">
    <citation type="submission" date="2020-06" db="EMBL/GenBank/DDBJ databases">
        <title>Halomonas songnenensis sp. nov., a moderately halophilic bacterium isolated from saline and alkaline soils.</title>
        <authorList>
            <person name="Jiang J."/>
            <person name="Pan Y."/>
        </authorList>
    </citation>
    <scope>NUCLEOTIDE SEQUENCE [LARGE SCALE GENOMIC DNA]</scope>
    <source>
        <strain evidence="2 3">TBZ9</strain>
    </source>
</reference>
<proteinExistence type="predicted"/>